<organism evidence="1 2">
    <name type="scientific">Hermanssonia centrifuga</name>
    <dbReference type="NCBI Taxonomy" id="98765"/>
    <lineage>
        <taxon>Eukaryota</taxon>
        <taxon>Fungi</taxon>
        <taxon>Dikarya</taxon>
        <taxon>Basidiomycota</taxon>
        <taxon>Agaricomycotina</taxon>
        <taxon>Agaricomycetes</taxon>
        <taxon>Polyporales</taxon>
        <taxon>Meruliaceae</taxon>
        <taxon>Hermanssonia</taxon>
    </lineage>
</organism>
<protein>
    <submittedName>
        <fullName evidence="1">Uncharacterized protein</fullName>
    </submittedName>
</protein>
<proteinExistence type="predicted"/>
<sequence length="68" mass="7739">MNAPRPFKDGCPSQEIRELTRLNADESWAVIVGTIDLSFNLLARAVMSGMPIYMTDLPLRSYVFDYLQ</sequence>
<dbReference type="EMBL" id="MLYV02000405">
    <property type="protein sequence ID" value="PSS00865.1"/>
    <property type="molecule type" value="Genomic_DNA"/>
</dbReference>
<evidence type="ECO:0000313" key="2">
    <source>
        <dbReference type="Proteomes" id="UP000186601"/>
    </source>
</evidence>
<reference evidence="1 2" key="1">
    <citation type="submission" date="2018-02" db="EMBL/GenBank/DDBJ databases">
        <title>Genome sequence of the basidiomycete white-rot fungus Phlebia centrifuga.</title>
        <authorList>
            <person name="Granchi Z."/>
            <person name="Peng M."/>
            <person name="de Vries R.P."/>
            <person name="Hilden K."/>
            <person name="Makela M.R."/>
            <person name="Grigoriev I."/>
            <person name="Riley R."/>
        </authorList>
    </citation>
    <scope>NUCLEOTIDE SEQUENCE [LARGE SCALE GENOMIC DNA]</scope>
    <source>
        <strain evidence="1 2">FBCC195</strain>
    </source>
</reference>
<accession>A0A2R6Q293</accession>
<evidence type="ECO:0000313" key="1">
    <source>
        <dbReference type="EMBL" id="PSS00865.1"/>
    </source>
</evidence>
<dbReference type="AlphaFoldDB" id="A0A2R6Q293"/>
<name>A0A2R6Q293_9APHY</name>
<gene>
    <name evidence="1" type="ORF">PHLCEN_2v4092</name>
</gene>
<dbReference type="Proteomes" id="UP000186601">
    <property type="component" value="Unassembled WGS sequence"/>
</dbReference>
<comment type="caution">
    <text evidence="1">The sequence shown here is derived from an EMBL/GenBank/DDBJ whole genome shotgun (WGS) entry which is preliminary data.</text>
</comment>
<keyword evidence="2" id="KW-1185">Reference proteome</keyword>